<evidence type="ECO:0000313" key="9">
    <source>
        <dbReference type="EMBL" id="PYH75783.1"/>
    </source>
</evidence>
<proteinExistence type="inferred from homology"/>
<dbReference type="PANTHER" id="PTHR33048">
    <property type="entry name" value="PTH11-LIKE INTEGRAL MEMBRANE PROTEIN (AFU_ORTHOLOGUE AFUA_5G11245)"/>
    <property type="match status" value="1"/>
</dbReference>
<evidence type="ECO:0000313" key="10">
    <source>
        <dbReference type="Proteomes" id="UP000248340"/>
    </source>
</evidence>
<dbReference type="GeneID" id="37136583"/>
<dbReference type="PANTHER" id="PTHR33048:SF124">
    <property type="entry name" value="INTEGRAL MEMBRANE PROTEIN"/>
    <property type="match status" value="1"/>
</dbReference>
<keyword evidence="3 7" id="KW-1133">Transmembrane helix</keyword>
<dbReference type="Proteomes" id="UP000248340">
    <property type="component" value="Unassembled WGS sequence"/>
</dbReference>
<dbReference type="OrthoDB" id="4486213at2759"/>
<keyword evidence="4 7" id="KW-0472">Membrane</keyword>
<feature type="transmembrane region" description="Helical" evidence="7">
    <location>
        <begin position="171"/>
        <end position="193"/>
    </location>
</feature>
<evidence type="ECO:0000256" key="5">
    <source>
        <dbReference type="ARBA" id="ARBA00038359"/>
    </source>
</evidence>
<dbReference type="GO" id="GO:0016020">
    <property type="term" value="C:membrane"/>
    <property type="evidence" value="ECO:0007669"/>
    <property type="project" value="UniProtKB-SubCell"/>
</dbReference>
<evidence type="ECO:0000256" key="4">
    <source>
        <dbReference type="ARBA" id="ARBA00023136"/>
    </source>
</evidence>
<comment type="similarity">
    <text evidence="5">Belongs to the SAT4 family.</text>
</comment>
<evidence type="ECO:0000256" key="1">
    <source>
        <dbReference type="ARBA" id="ARBA00004141"/>
    </source>
</evidence>
<dbReference type="STRING" id="1448315.A0A319CB93"/>
<feature type="transmembrane region" description="Helical" evidence="7">
    <location>
        <begin position="205"/>
        <end position="232"/>
    </location>
</feature>
<dbReference type="RefSeq" id="XP_025485983.1">
    <property type="nucleotide sequence ID" value="XM_025633842.1"/>
</dbReference>
<dbReference type="Pfam" id="PF20684">
    <property type="entry name" value="Fung_rhodopsin"/>
    <property type="match status" value="1"/>
</dbReference>
<sequence>MSVFRTSYLERANQVVVVLGLVLSTSCLVMRIYTKTAVMKRFWWDDVFIIVAWTFAAAIQATLLYGFSHAGVGIHMTELSPSTLVALQKTVITASIVYLPCLAFAKLALLMLYYRLLYTVKAWVYTLYLVGFVVVGYTIALTVVLIFPCDPIEKNWNPLILEGSCIDRNGAYLATAAANTASDIVLLLIPIRVISKLQMPLMEKLGAFLMFGIGSLTIIMSIVRLATLWPLITSQDFSYHLALVCTFVNRETAINCNGPYRPHQADSNIEANLIILCACLPFLRQLIRHFAPQWTPRGRHSRNPRSSSSTSTPGRILRGGPRADAVVADLEISSLSQATVQEGFWHTEGS</sequence>
<feature type="transmembrane region" description="Helical" evidence="7">
    <location>
        <begin position="12"/>
        <end position="34"/>
    </location>
</feature>
<dbReference type="PROSITE" id="PS51257">
    <property type="entry name" value="PROKAR_LIPOPROTEIN"/>
    <property type="match status" value="1"/>
</dbReference>
<reference evidence="9 10" key="1">
    <citation type="submission" date="2016-12" db="EMBL/GenBank/DDBJ databases">
        <title>The genomes of Aspergillus section Nigri reveals drivers in fungal speciation.</title>
        <authorList>
            <consortium name="DOE Joint Genome Institute"/>
            <person name="Vesth T.C."/>
            <person name="Nybo J."/>
            <person name="Theobald S."/>
            <person name="Brandl J."/>
            <person name="Frisvad J.C."/>
            <person name="Nielsen K.F."/>
            <person name="Lyhne E.K."/>
            <person name="Kogle M.E."/>
            <person name="Kuo A."/>
            <person name="Riley R."/>
            <person name="Clum A."/>
            <person name="Nolan M."/>
            <person name="Lipzen A."/>
            <person name="Salamov A."/>
            <person name="Henrissat B."/>
            <person name="Wiebenga A."/>
            <person name="De Vries R.P."/>
            <person name="Grigoriev I.V."/>
            <person name="Mortensen U.H."/>
            <person name="Andersen M.R."/>
            <person name="Baker S.E."/>
        </authorList>
    </citation>
    <scope>NUCLEOTIDE SEQUENCE [LARGE SCALE GENOMIC DNA]</scope>
    <source>
        <strain evidence="9 10">CBS 121591</strain>
    </source>
</reference>
<evidence type="ECO:0000256" key="2">
    <source>
        <dbReference type="ARBA" id="ARBA00022692"/>
    </source>
</evidence>
<comment type="subcellular location">
    <subcellularLocation>
        <location evidence="1">Membrane</location>
        <topology evidence="1">Multi-pass membrane protein</topology>
    </subcellularLocation>
</comment>
<dbReference type="AlphaFoldDB" id="A0A319CB93"/>
<dbReference type="InterPro" id="IPR049326">
    <property type="entry name" value="Rhodopsin_dom_fungi"/>
</dbReference>
<gene>
    <name evidence="9" type="ORF">BO82DRAFT_348659</name>
</gene>
<accession>A0A319CB93</accession>
<keyword evidence="10" id="KW-1185">Reference proteome</keyword>
<evidence type="ECO:0000259" key="8">
    <source>
        <dbReference type="Pfam" id="PF20684"/>
    </source>
</evidence>
<evidence type="ECO:0000256" key="6">
    <source>
        <dbReference type="SAM" id="MobiDB-lite"/>
    </source>
</evidence>
<feature type="transmembrane region" description="Helical" evidence="7">
    <location>
        <begin position="87"/>
        <end position="113"/>
    </location>
</feature>
<dbReference type="InterPro" id="IPR052337">
    <property type="entry name" value="SAT4-like"/>
</dbReference>
<evidence type="ECO:0000256" key="7">
    <source>
        <dbReference type="SAM" id="Phobius"/>
    </source>
</evidence>
<feature type="domain" description="Rhodopsin" evidence="8">
    <location>
        <begin position="30"/>
        <end position="256"/>
    </location>
</feature>
<feature type="compositionally biased region" description="Low complexity" evidence="6">
    <location>
        <begin position="304"/>
        <end position="315"/>
    </location>
</feature>
<feature type="region of interest" description="Disordered" evidence="6">
    <location>
        <begin position="295"/>
        <end position="319"/>
    </location>
</feature>
<dbReference type="VEuPathDB" id="FungiDB:BO82DRAFT_348659"/>
<keyword evidence="2 7" id="KW-0812">Transmembrane</keyword>
<dbReference type="EMBL" id="KZ821778">
    <property type="protein sequence ID" value="PYH75783.1"/>
    <property type="molecule type" value="Genomic_DNA"/>
</dbReference>
<evidence type="ECO:0000256" key="3">
    <source>
        <dbReference type="ARBA" id="ARBA00022989"/>
    </source>
</evidence>
<protein>
    <recommendedName>
        <fullName evidence="8">Rhodopsin domain-containing protein</fullName>
    </recommendedName>
</protein>
<name>A0A319CB93_9EURO</name>
<organism evidence="9 10">
    <name type="scientific">Aspergillus uvarum CBS 121591</name>
    <dbReference type="NCBI Taxonomy" id="1448315"/>
    <lineage>
        <taxon>Eukaryota</taxon>
        <taxon>Fungi</taxon>
        <taxon>Dikarya</taxon>
        <taxon>Ascomycota</taxon>
        <taxon>Pezizomycotina</taxon>
        <taxon>Eurotiomycetes</taxon>
        <taxon>Eurotiomycetidae</taxon>
        <taxon>Eurotiales</taxon>
        <taxon>Aspergillaceae</taxon>
        <taxon>Aspergillus</taxon>
        <taxon>Aspergillus subgen. Circumdati</taxon>
    </lineage>
</organism>
<feature type="transmembrane region" description="Helical" evidence="7">
    <location>
        <begin position="46"/>
        <end position="67"/>
    </location>
</feature>
<feature type="transmembrane region" description="Helical" evidence="7">
    <location>
        <begin position="125"/>
        <end position="147"/>
    </location>
</feature>